<evidence type="ECO:0000313" key="2">
    <source>
        <dbReference type="EMBL" id="MEN7546656.1"/>
    </source>
</evidence>
<organism evidence="2 3">
    <name type="scientific">Rapidithrix thailandica</name>
    <dbReference type="NCBI Taxonomy" id="413964"/>
    <lineage>
        <taxon>Bacteria</taxon>
        <taxon>Pseudomonadati</taxon>
        <taxon>Bacteroidota</taxon>
        <taxon>Cytophagia</taxon>
        <taxon>Cytophagales</taxon>
        <taxon>Flammeovirgaceae</taxon>
        <taxon>Rapidithrix</taxon>
    </lineage>
</organism>
<feature type="signal peptide" evidence="1">
    <location>
        <begin position="1"/>
        <end position="21"/>
    </location>
</feature>
<reference evidence="2 3" key="1">
    <citation type="submission" date="2024-04" db="EMBL/GenBank/DDBJ databases">
        <title>Novel genus in family Flammeovirgaceae.</title>
        <authorList>
            <person name="Nguyen T.H."/>
            <person name="Vuong T.Q."/>
            <person name="Le H."/>
            <person name="Kim S.-G."/>
        </authorList>
    </citation>
    <scope>NUCLEOTIDE SEQUENCE [LARGE SCALE GENOMIC DNA]</scope>
    <source>
        <strain evidence="2 3">JCM 23209</strain>
    </source>
</reference>
<dbReference type="EMBL" id="JBDKWZ010000001">
    <property type="protein sequence ID" value="MEN7546656.1"/>
    <property type="molecule type" value="Genomic_DNA"/>
</dbReference>
<evidence type="ECO:0000313" key="3">
    <source>
        <dbReference type="Proteomes" id="UP001403385"/>
    </source>
</evidence>
<comment type="caution">
    <text evidence="2">The sequence shown here is derived from an EMBL/GenBank/DDBJ whole genome shotgun (WGS) entry which is preliminary data.</text>
</comment>
<dbReference type="Proteomes" id="UP001403385">
    <property type="component" value="Unassembled WGS sequence"/>
</dbReference>
<dbReference type="RefSeq" id="WP_346819440.1">
    <property type="nucleotide sequence ID" value="NZ_JBDKWZ010000001.1"/>
</dbReference>
<accession>A0AAW9S6U3</accession>
<keyword evidence="1" id="KW-0732">Signal</keyword>
<gene>
    <name evidence="2" type="ORF">AAG747_01975</name>
</gene>
<dbReference type="Pfam" id="PF12094">
    <property type="entry name" value="DUF3570"/>
    <property type="match status" value="1"/>
</dbReference>
<evidence type="ECO:0000256" key="1">
    <source>
        <dbReference type="SAM" id="SignalP"/>
    </source>
</evidence>
<sequence length="414" mass="48591">MKIIFTLFTSFFILHFAFSQAPQSSSSHYQKKKVSTTSVQLLYSHYAQGGKHSAVTGGKGTEELTANMPEMIIAHTIDSTHTIHVNLGVDVISSASTDKIDFDVSSASSKDARTHFSVGYGRKMKQSGWEWGSTLSFSIESDYFSRGADIWLSHQNPAQTRKWSLGLQGYFDDLRWGRLNPNHFLQAKKLIYPEELRNKEWFDEYKRNSLRWSMSLYQVINTKMTLGIFPNLVYQKGLLATPFHRVYFVESEQAKVENLPQERVKIPLGIQFNYFLGSQWILRTYYRYYWDNFGIRAHTINLEVPFKINHLFSVYPILRYYHQTQADYFRPYKEHLEKSLFYTSDYDLSGFYSYKLGAGVRFAPFKKLGKKEKYFKETTLRYAYYSRSDGLDAHIFSVLFDFEIHREKLKRQKK</sequence>
<keyword evidence="3" id="KW-1185">Reference proteome</keyword>
<dbReference type="AlphaFoldDB" id="A0AAW9S6U3"/>
<dbReference type="InterPro" id="IPR021953">
    <property type="entry name" value="DUF3570"/>
</dbReference>
<proteinExistence type="predicted"/>
<protein>
    <submittedName>
        <fullName evidence="2">DUF3570 domain-containing protein</fullName>
    </submittedName>
</protein>
<feature type="chain" id="PRO_5043914469" evidence="1">
    <location>
        <begin position="22"/>
        <end position="414"/>
    </location>
</feature>
<name>A0AAW9S6U3_9BACT</name>